<protein>
    <submittedName>
        <fullName evidence="1">Uncharacterized protein</fullName>
    </submittedName>
</protein>
<comment type="caution">
    <text evidence="1">The sequence shown here is derived from an EMBL/GenBank/DDBJ whole genome shotgun (WGS) entry which is preliminary data.</text>
</comment>
<proteinExistence type="predicted"/>
<dbReference type="Proteomes" id="UP000635142">
    <property type="component" value="Unassembled WGS sequence"/>
</dbReference>
<evidence type="ECO:0000313" key="2">
    <source>
        <dbReference type="Proteomes" id="UP000635142"/>
    </source>
</evidence>
<evidence type="ECO:0000313" key="1">
    <source>
        <dbReference type="EMBL" id="MBD3663021.1"/>
    </source>
</evidence>
<reference evidence="1" key="1">
    <citation type="submission" date="2020-08" db="EMBL/GenBank/DDBJ databases">
        <title>Sulfitobacter aestuariivivens sp. nov., isolated from a tidal flat.</title>
        <authorList>
            <person name="Park S."/>
            <person name="Yoon J.-H."/>
        </authorList>
    </citation>
    <scope>NUCLEOTIDE SEQUENCE</scope>
    <source>
        <strain evidence="1">TSTF-M16</strain>
    </source>
</reference>
<dbReference type="AlphaFoldDB" id="A0A927D261"/>
<dbReference type="RefSeq" id="WP_191074011.1">
    <property type="nucleotide sequence ID" value="NZ_JACTAG010000001.1"/>
</dbReference>
<accession>A0A927D261</accession>
<gene>
    <name evidence="1" type="ORF">H9Q16_03710</name>
</gene>
<organism evidence="1 2">
    <name type="scientific">Sulfitobacter aestuariivivens</name>
    <dbReference type="NCBI Taxonomy" id="2766981"/>
    <lineage>
        <taxon>Bacteria</taxon>
        <taxon>Pseudomonadati</taxon>
        <taxon>Pseudomonadota</taxon>
        <taxon>Alphaproteobacteria</taxon>
        <taxon>Rhodobacterales</taxon>
        <taxon>Roseobacteraceae</taxon>
        <taxon>Sulfitobacter</taxon>
    </lineage>
</organism>
<sequence length="384" mass="40155">MSGSNDPIVIDTIELLLGCDPQVCVTIDEKSNGALFFHITSADGEPADIDGFFFDLSDDSEADNLNVFPGINTLGLTDFSATADSEDTLANGAQTADPYDVKLQFGTVNDSTEGSLEEVSFVVFTNDGSPLSLSDLDLDSLATVVDSDTSDGQVLLVNEDGKDGKGGPDTPDDPDDGVCEFLIEGEVNVTVTLTELANGELQVDLSVLGADDENGTGAIGDLRGFFFNTGNDGLLDAISVTGADVTDSEFDANSVSNLGNGANMNGGGRSPFDGGVEIGRQGLRGNDDIQETSFILSHPDGLSIDDFTGEEFGIRLTSVGEEDGPRNGSLKLTGECPDDPPPPVCDDQYALSDVMALFTVEVPDEHMVIEDDVPLDGPTEADLV</sequence>
<dbReference type="EMBL" id="JACTAG010000001">
    <property type="protein sequence ID" value="MBD3663021.1"/>
    <property type="molecule type" value="Genomic_DNA"/>
</dbReference>
<name>A0A927D261_9RHOB</name>
<keyword evidence="2" id="KW-1185">Reference proteome</keyword>